<dbReference type="AlphaFoldDB" id="A0A812KJV8"/>
<dbReference type="Proteomes" id="UP000649617">
    <property type="component" value="Unassembled WGS sequence"/>
</dbReference>
<accession>A0A812KJV8</accession>
<keyword evidence="3" id="KW-1185">Reference proteome</keyword>
<comment type="caution">
    <text evidence="2">The sequence shown here is derived from an EMBL/GenBank/DDBJ whole genome shotgun (WGS) entry which is preliminary data.</text>
</comment>
<name>A0A812KJV8_SYMPI</name>
<evidence type="ECO:0000256" key="1">
    <source>
        <dbReference type="SAM" id="MobiDB-lite"/>
    </source>
</evidence>
<organism evidence="2 3">
    <name type="scientific">Symbiodinium pilosum</name>
    <name type="common">Dinoflagellate</name>
    <dbReference type="NCBI Taxonomy" id="2952"/>
    <lineage>
        <taxon>Eukaryota</taxon>
        <taxon>Sar</taxon>
        <taxon>Alveolata</taxon>
        <taxon>Dinophyceae</taxon>
        <taxon>Suessiales</taxon>
        <taxon>Symbiodiniaceae</taxon>
        <taxon>Symbiodinium</taxon>
    </lineage>
</organism>
<dbReference type="EMBL" id="CAJNIZ010003728">
    <property type="protein sequence ID" value="CAE7225247.1"/>
    <property type="molecule type" value="Genomic_DNA"/>
</dbReference>
<feature type="region of interest" description="Disordered" evidence="1">
    <location>
        <begin position="365"/>
        <end position="402"/>
    </location>
</feature>
<protein>
    <submittedName>
        <fullName evidence="2">Uncharacterized protein</fullName>
    </submittedName>
</protein>
<sequence>MSEAPSGHLSLEQFRSRVEAKPVYGARTQLYFESQGARKRSAPTPAVSSQAAPQEVNDAAAASSATGPETTTQGFVVQGPHLEDHTAYQITAGHMGKDVNNPHEVEAFLNSKVATARDVLRLVKNYHEAIIRPELYGAVVQLESAMGKMIDRLFTTQAELRFMASDNRQQQKAESGLKILLTGWPVTMPPQGRAYMIGWMLSQVPEIRQLMVNRALLPPDADHTAYTLQFWYHVLSIEPTTVSPEMSAIMMSPPQDPENKEETLWVQKWNEVIWGSQWVYDQLDHTAYQEAKNQAKASGRGISYGGGRKHWSNMLLHNSFYSPYPFDLDLVQAEAVAFSWDEFCMKSGVPNEAVGDTKMCTFQEKPGAPIVGPNLESEGDTEMGDQTMPPPAAPSQGFQKAP</sequence>
<feature type="region of interest" description="Disordered" evidence="1">
    <location>
        <begin position="35"/>
        <end position="80"/>
    </location>
</feature>
<gene>
    <name evidence="2" type="ORF">SPIL2461_LOCUS3145</name>
</gene>
<proteinExistence type="predicted"/>
<evidence type="ECO:0000313" key="3">
    <source>
        <dbReference type="Proteomes" id="UP000649617"/>
    </source>
</evidence>
<feature type="compositionally biased region" description="Polar residues" evidence="1">
    <location>
        <begin position="63"/>
        <end position="75"/>
    </location>
</feature>
<evidence type="ECO:0000313" key="2">
    <source>
        <dbReference type="EMBL" id="CAE7225247.1"/>
    </source>
</evidence>
<feature type="non-terminal residue" evidence="2">
    <location>
        <position position="1"/>
    </location>
</feature>
<reference evidence="2" key="1">
    <citation type="submission" date="2021-02" db="EMBL/GenBank/DDBJ databases">
        <authorList>
            <person name="Dougan E. K."/>
            <person name="Rhodes N."/>
            <person name="Thang M."/>
            <person name="Chan C."/>
        </authorList>
    </citation>
    <scope>NUCLEOTIDE SEQUENCE</scope>
</reference>